<protein>
    <submittedName>
        <fullName evidence="2">Uncharacterized protein</fullName>
    </submittedName>
</protein>
<gene>
    <name evidence="2" type="ORF">B296_00026904</name>
</gene>
<dbReference type="AlphaFoldDB" id="A0A426Z059"/>
<evidence type="ECO:0000313" key="3">
    <source>
        <dbReference type="Proteomes" id="UP000287651"/>
    </source>
</evidence>
<dbReference type="PANTHER" id="PTHR35750">
    <property type="entry name" value="PHOSPHOLIPID HYDROPEROXIDE GLUTATHIONE PEROXIDASE"/>
    <property type="match status" value="1"/>
</dbReference>
<dbReference type="Proteomes" id="UP000287651">
    <property type="component" value="Unassembled WGS sequence"/>
</dbReference>
<sequence length="169" mass="17582">MRLLRRIAGLLGLAREEDDARRGKEGSGGGGGGGGAGDGAGGEERTSTSGAAGCSAAAAARGGFGVQVPVAVERPALSPVLVPCEPGEGGVQGFKWYTRRLRIDEDGDVANEFLDEVALVVSPENLVILSKFQVKHNTQPTAMAMRKQVIAVDGNIHQSLEFQGKLQWA</sequence>
<accession>A0A426Z059</accession>
<evidence type="ECO:0000313" key="2">
    <source>
        <dbReference type="EMBL" id="RRT57334.1"/>
    </source>
</evidence>
<comment type="caution">
    <text evidence="2">The sequence shown here is derived from an EMBL/GenBank/DDBJ whole genome shotgun (WGS) entry which is preliminary data.</text>
</comment>
<dbReference type="PANTHER" id="PTHR35750:SF1">
    <property type="entry name" value="PHOSPHOLIPID HYDROPEROXIDE GLUTATHIONE PEROXIDASE"/>
    <property type="match status" value="1"/>
</dbReference>
<dbReference type="EMBL" id="AMZH03009208">
    <property type="protein sequence ID" value="RRT57334.1"/>
    <property type="molecule type" value="Genomic_DNA"/>
</dbReference>
<reference evidence="2 3" key="1">
    <citation type="journal article" date="2014" name="Agronomy (Basel)">
        <title>A Draft Genome Sequence for Ensete ventricosum, the Drought-Tolerant Tree Against Hunger.</title>
        <authorList>
            <person name="Harrison J."/>
            <person name="Moore K.A."/>
            <person name="Paszkiewicz K."/>
            <person name="Jones T."/>
            <person name="Grant M."/>
            <person name="Ambacheew D."/>
            <person name="Muzemil S."/>
            <person name="Studholme D.J."/>
        </authorList>
    </citation>
    <scope>NUCLEOTIDE SEQUENCE [LARGE SCALE GENOMIC DNA]</scope>
</reference>
<proteinExistence type="predicted"/>
<feature type="region of interest" description="Disordered" evidence="1">
    <location>
        <begin position="16"/>
        <end position="49"/>
    </location>
</feature>
<feature type="compositionally biased region" description="Gly residues" evidence="1">
    <location>
        <begin position="26"/>
        <end position="40"/>
    </location>
</feature>
<evidence type="ECO:0000256" key="1">
    <source>
        <dbReference type="SAM" id="MobiDB-lite"/>
    </source>
</evidence>
<organism evidence="2 3">
    <name type="scientific">Ensete ventricosum</name>
    <name type="common">Abyssinian banana</name>
    <name type="synonym">Musa ensete</name>
    <dbReference type="NCBI Taxonomy" id="4639"/>
    <lineage>
        <taxon>Eukaryota</taxon>
        <taxon>Viridiplantae</taxon>
        <taxon>Streptophyta</taxon>
        <taxon>Embryophyta</taxon>
        <taxon>Tracheophyta</taxon>
        <taxon>Spermatophyta</taxon>
        <taxon>Magnoliopsida</taxon>
        <taxon>Liliopsida</taxon>
        <taxon>Zingiberales</taxon>
        <taxon>Musaceae</taxon>
        <taxon>Ensete</taxon>
    </lineage>
</organism>
<name>A0A426Z059_ENSVE</name>
<feature type="compositionally biased region" description="Basic and acidic residues" evidence="1">
    <location>
        <begin position="16"/>
        <end position="25"/>
    </location>
</feature>